<sequence length="131" mass="14578">MARVFFEITGNQPVRTRCLPRTSPLRERQDLCQYHLEFGCQDERMSRTWNIMKGQVQILGTGERPSSAQAKVAGPSQSIHEKWDDGSNPDPNTTKVIDIGTSARYLAFHSAGLFAGVQPILQCPKSMNITG</sequence>
<dbReference type="HOGENOM" id="CLU_1926977_0_0_1"/>
<dbReference type="AlphaFoldDB" id="F0UTU5"/>
<dbReference type="OrthoDB" id="10485694at2759"/>
<organism evidence="2">
    <name type="scientific">Ajellomyces capsulatus (strain H88)</name>
    <name type="common">Darling's disease fungus</name>
    <name type="synonym">Histoplasma capsulatum</name>
    <dbReference type="NCBI Taxonomy" id="544711"/>
    <lineage>
        <taxon>Eukaryota</taxon>
        <taxon>Fungi</taxon>
        <taxon>Dikarya</taxon>
        <taxon>Ascomycota</taxon>
        <taxon>Pezizomycotina</taxon>
        <taxon>Eurotiomycetes</taxon>
        <taxon>Eurotiomycetidae</taxon>
        <taxon>Onygenales</taxon>
        <taxon>Ajellomycetaceae</taxon>
        <taxon>Histoplasma</taxon>
    </lineage>
</organism>
<name>F0UTU5_AJEC8</name>
<accession>F0UTU5</accession>
<gene>
    <name evidence="1" type="ORF">HCEG_08537</name>
</gene>
<protein>
    <submittedName>
        <fullName evidence="1">Predicted protein</fullName>
    </submittedName>
</protein>
<reference evidence="2" key="1">
    <citation type="submission" date="2008-07" db="EMBL/GenBank/DDBJ databases">
        <title>Annotation of Ajellomyces capsulatus strain H88.</title>
        <authorList>
            <person name="Champion M."/>
            <person name="Cuomo C."/>
            <person name="Ma L.-J."/>
            <person name="Henn M.R."/>
            <person name="Sil A."/>
            <person name="Goldman B."/>
            <person name="Young S.K."/>
            <person name="Kodira C.D."/>
            <person name="Zeng Q."/>
            <person name="Koehrsen M."/>
            <person name="Alvarado L."/>
            <person name="Berlin A."/>
            <person name="Borenstein D."/>
            <person name="Chen Z."/>
            <person name="Engels R."/>
            <person name="Freedman E."/>
            <person name="Gellesch M."/>
            <person name="Goldberg J."/>
            <person name="Griggs A."/>
            <person name="Gujja S."/>
            <person name="Heiman D."/>
            <person name="Hepburn T."/>
            <person name="Howarth C."/>
            <person name="Jen D."/>
            <person name="Larson L."/>
            <person name="Lewis B."/>
            <person name="Mehta T."/>
            <person name="Park D."/>
            <person name="Pearson M."/>
            <person name="Roberts A."/>
            <person name="Saif S."/>
            <person name="Shea T."/>
            <person name="Shenoy N."/>
            <person name="Sisk P."/>
            <person name="Stolte C."/>
            <person name="Sykes S."/>
            <person name="Walk T."/>
            <person name="White J."/>
            <person name="Yandava C."/>
            <person name="Klein B."/>
            <person name="McEwen J.G."/>
            <person name="Puccia R."/>
            <person name="Goldman G.H."/>
            <person name="Felipe M.S."/>
            <person name="Nino-Vega G."/>
            <person name="San-Blas G."/>
            <person name="Taylor J."/>
            <person name="Mendoza L."/>
            <person name="Galagan J."/>
            <person name="Nusbaum C."/>
            <person name="Birren B."/>
        </authorList>
    </citation>
    <scope>NUCLEOTIDE SEQUENCE [LARGE SCALE GENOMIC DNA]</scope>
    <source>
        <strain evidence="2">H88</strain>
    </source>
</reference>
<dbReference type="Proteomes" id="UP000008142">
    <property type="component" value="Unassembled WGS sequence"/>
</dbReference>
<dbReference type="OMA" id="CQDERMS"/>
<proteinExistence type="predicted"/>
<dbReference type="EMBL" id="DS990643">
    <property type="protein sequence ID" value="EGC49322.1"/>
    <property type="molecule type" value="Genomic_DNA"/>
</dbReference>
<evidence type="ECO:0000313" key="2">
    <source>
        <dbReference type="Proteomes" id="UP000008142"/>
    </source>
</evidence>
<evidence type="ECO:0000313" key="1">
    <source>
        <dbReference type="EMBL" id="EGC49322.1"/>
    </source>
</evidence>